<feature type="compositionally biased region" description="Polar residues" evidence="1">
    <location>
        <begin position="804"/>
        <end position="826"/>
    </location>
</feature>
<evidence type="ECO:0000313" key="2">
    <source>
        <dbReference type="EMBL" id="KAK0635939.1"/>
    </source>
</evidence>
<feature type="compositionally biased region" description="Acidic residues" evidence="1">
    <location>
        <begin position="931"/>
        <end position="955"/>
    </location>
</feature>
<evidence type="ECO:0000256" key="1">
    <source>
        <dbReference type="SAM" id="MobiDB-lite"/>
    </source>
</evidence>
<feature type="compositionally biased region" description="Basic and acidic residues" evidence="1">
    <location>
        <begin position="258"/>
        <end position="277"/>
    </location>
</feature>
<accession>A0AA39XL03</accession>
<reference evidence="2" key="1">
    <citation type="submission" date="2023-06" db="EMBL/GenBank/DDBJ databases">
        <title>Genome-scale phylogeny and comparative genomics of the fungal order Sordariales.</title>
        <authorList>
            <consortium name="Lawrence Berkeley National Laboratory"/>
            <person name="Hensen N."/>
            <person name="Bonometti L."/>
            <person name="Westerberg I."/>
            <person name="Brannstrom I.O."/>
            <person name="Guillou S."/>
            <person name="Cros-Aarteil S."/>
            <person name="Calhoun S."/>
            <person name="Haridas S."/>
            <person name="Kuo A."/>
            <person name="Mondo S."/>
            <person name="Pangilinan J."/>
            <person name="Riley R."/>
            <person name="LaButti K."/>
            <person name="Andreopoulos B."/>
            <person name="Lipzen A."/>
            <person name="Chen C."/>
            <person name="Yanf M."/>
            <person name="Daum C."/>
            <person name="Ng V."/>
            <person name="Clum A."/>
            <person name="Steindorff A."/>
            <person name="Ohm R."/>
            <person name="Martin F."/>
            <person name="Silar P."/>
            <person name="Natvig D."/>
            <person name="Lalanne C."/>
            <person name="Gautier V."/>
            <person name="Ament-velasquez S.L."/>
            <person name="Kruys A."/>
            <person name="Hutchinson M.I."/>
            <person name="Powell A.J."/>
            <person name="Barry K."/>
            <person name="Miller A.N."/>
            <person name="Grigoriev I.V."/>
            <person name="Debuchy R."/>
            <person name="Gladieux P."/>
            <person name="Thoren M.H."/>
            <person name="Johannesson H."/>
        </authorList>
    </citation>
    <scope>NUCLEOTIDE SEQUENCE</scope>
    <source>
        <strain evidence="2">SMH3391-2</strain>
    </source>
</reference>
<feature type="compositionally biased region" description="Polar residues" evidence="1">
    <location>
        <begin position="180"/>
        <end position="191"/>
    </location>
</feature>
<feature type="region of interest" description="Disordered" evidence="1">
    <location>
        <begin position="441"/>
        <end position="474"/>
    </location>
</feature>
<proteinExistence type="predicted"/>
<feature type="region of interest" description="Disordered" evidence="1">
    <location>
        <begin position="803"/>
        <end position="1062"/>
    </location>
</feature>
<comment type="caution">
    <text evidence="2">The sequence shown here is derived from an EMBL/GenBank/DDBJ whole genome shotgun (WGS) entry which is preliminary data.</text>
</comment>
<gene>
    <name evidence="2" type="ORF">B0T17DRAFT_587275</name>
</gene>
<feature type="compositionally biased region" description="Polar residues" evidence="1">
    <location>
        <begin position="973"/>
        <end position="982"/>
    </location>
</feature>
<feature type="region of interest" description="Disordered" evidence="1">
    <location>
        <begin position="723"/>
        <end position="754"/>
    </location>
</feature>
<protein>
    <submittedName>
        <fullName evidence="2">Uncharacterized protein</fullName>
    </submittedName>
</protein>
<feature type="region of interest" description="Disordered" evidence="1">
    <location>
        <begin position="180"/>
        <end position="212"/>
    </location>
</feature>
<dbReference type="AlphaFoldDB" id="A0AA39XL03"/>
<keyword evidence="3" id="KW-1185">Reference proteome</keyword>
<feature type="compositionally biased region" description="Polar residues" evidence="1">
    <location>
        <begin position="442"/>
        <end position="463"/>
    </location>
</feature>
<dbReference type="EMBL" id="JAULSR010000001">
    <property type="protein sequence ID" value="KAK0635939.1"/>
    <property type="molecule type" value="Genomic_DNA"/>
</dbReference>
<feature type="compositionally biased region" description="Polar residues" evidence="1">
    <location>
        <begin position="200"/>
        <end position="212"/>
    </location>
</feature>
<feature type="compositionally biased region" description="Polar residues" evidence="1">
    <location>
        <begin position="896"/>
        <end position="907"/>
    </location>
</feature>
<feature type="compositionally biased region" description="Polar residues" evidence="1">
    <location>
        <begin position="1047"/>
        <end position="1060"/>
    </location>
</feature>
<feature type="region of interest" description="Disordered" evidence="1">
    <location>
        <begin position="257"/>
        <end position="296"/>
    </location>
</feature>
<evidence type="ECO:0000313" key="3">
    <source>
        <dbReference type="Proteomes" id="UP001174934"/>
    </source>
</evidence>
<feature type="compositionally biased region" description="Acidic residues" evidence="1">
    <location>
        <begin position="879"/>
        <end position="892"/>
    </location>
</feature>
<organism evidence="2 3">
    <name type="scientific">Bombardia bombarda</name>
    <dbReference type="NCBI Taxonomy" id="252184"/>
    <lineage>
        <taxon>Eukaryota</taxon>
        <taxon>Fungi</taxon>
        <taxon>Dikarya</taxon>
        <taxon>Ascomycota</taxon>
        <taxon>Pezizomycotina</taxon>
        <taxon>Sordariomycetes</taxon>
        <taxon>Sordariomycetidae</taxon>
        <taxon>Sordariales</taxon>
        <taxon>Lasiosphaeriaceae</taxon>
        <taxon>Bombardia</taxon>
    </lineage>
</organism>
<dbReference type="Proteomes" id="UP001174934">
    <property type="component" value="Unassembled WGS sequence"/>
</dbReference>
<sequence length="1111" mass="121628">MAATPFDTSSPPSSFVFDIFNDGQAIRNAPALPGGPCNYTDQTLPRCGCRRFWSRLSLGNGLQSNTNLAEICMCSHHACFHEDVLSGQSQQPPLLLGNVMGQENQKPRTNREPLSPVQDLASFHMPSSIVGSSLDFNVLNFQSSIPNHHQEAANPLNIEDPHLRPESPMPDTLNSWEHLIQSQPGGHSSSLPPIPPQCLMPSSQPPSTACSSQARYLRPFAGKGLHTLSGGSALRNEASDAEQEAGNGSQGAIALHKPAREGHASADDVSRTTRDVTPRPGQFRDSSSRGTKGDTLETLSSAVKGFEQRIDRLENTSFSVAGHEDCHDKHEHTDLRVTELESRVEEVEKILNDNSSIGSSRRTVRPDGADDATASVISVATNSTALASNRVEMYSQIQALQAQVSQLQAASLPSYTKPWELEVVFLPFSLKGLWMEARDFPSQRQSTGTTGEEWTQMPNTVSRATPDPQSPKFAEWAGQSHESNWLLPRAFASGRVIDQRLKSRGLIKNVLVRGPDARSIQLAVHNAFGDIFRISSSPSARSGYPPSSPLAEFLGLRQSWVPLRKIHKDSRLRFLAPAEMTTPALWDFTFLVSSVVMKATGIHRLYVTQPEAYLQDQPVAYHAYEAGWTWQKLRELTRVYPDSQSSSGDIPEADAMEECWGWNDRLDDPPSVNTSALSLRQVHQQQPFRRSSSSLSQQFYTGIESPSLSNNHAMIRAPSPLIQRERRSSRSPFIRNASLPPVAPITASPSQSRRRLASHNLTITPYERRSSPFVPRPSPRYQTHAAAITPITTSSAFTKRRLNTRSPSVNPRNTPHWSRATMSRSPSLAPYGGQQPHQERRTTPFYYATPHSDAIPEPHGYNRAGSRGPIILPPTNGYDPDDDEDMDDDFGDDGGSSTDPYDSQMTNDVHDNAAGSRPSGAQHNASYGLDTDPDDADFDIDVYEDGEEDELDGIDTDAGNDVGSAWHGFGQGQPVNYDSQNPRPEDIPWAGIEDHMSDGENVDPESQELSQSQGIAIHEDADALNDGDIDITDRGEEGGDDDEVRSAVSSQPPSEYSSKPSAWPLGAALAANRVEGQQQQVVPRNDGGIEACGQSAGEAESELMYVFTWGG</sequence>
<name>A0AA39XL03_9PEZI</name>